<dbReference type="PANTHER" id="PTHR37844">
    <property type="entry name" value="SER/THR PROTEIN PHOSPHATASE SUPERFAMILY (AFU_ORTHOLOGUE AFUA_1G14840)"/>
    <property type="match status" value="1"/>
</dbReference>
<dbReference type="Pfam" id="PF00149">
    <property type="entry name" value="Metallophos"/>
    <property type="match status" value="1"/>
</dbReference>
<comment type="caution">
    <text evidence="2">The sequence shown here is derived from an EMBL/GenBank/DDBJ whole genome shotgun (WGS) entry which is preliminary data.</text>
</comment>
<reference evidence="2" key="1">
    <citation type="journal article" date="2015" name="Nature">
        <title>Complex archaea that bridge the gap between prokaryotes and eukaryotes.</title>
        <authorList>
            <person name="Spang A."/>
            <person name="Saw J.H."/>
            <person name="Jorgensen S.L."/>
            <person name="Zaremba-Niedzwiedzka K."/>
            <person name="Martijn J."/>
            <person name="Lind A.E."/>
            <person name="van Eijk R."/>
            <person name="Schleper C."/>
            <person name="Guy L."/>
            <person name="Ettema T.J."/>
        </authorList>
    </citation>
    <scope>NUCLEOTIDE SEQUENCE</scope>
</reference>
<feature type="domain" description="Calcineurin-like phosphoesterase" evidence="1">
    <location>
        <begin position="6"/>
        <end position="251"/>
    </location>
</feature>
<gene>
    <name evidence="2" type="ORF">LCGC14_0985820</name>
</gene>
<dbReference type="Gene3D" id="3.60.21.10">
    <property type="match status" value="1"/>
</dbReference>
<dbReference type="PANTHER" id="PTHR37844:SF2">
    <property type="entry name" value="SER_THR PROTEIN PHOSPHATASE SUPERFAMILY (AFU_ORTHOLOGUE AFUA_1G14840)"/>
    <property type="match status" value="1"/>
</dbReference>
<dbReference type="GO" id="GO:0016787">
    <property type="term" value="F:hydrolase activity"/>
    <property type="evidence" value="ECO:0007669"/>
    <property type="project" value="InterPro"/>
</dbReference>
<dbReference type="InterPro" id="IPR004843">
    <property type="entry name" value="Calcineurin-like_PHP"/>
</dbReference>
<dbReference type="EMBL" id="LAZR01003710">
    <property type="protein sequence ID" value="KKN15462.1"/>
    <property type="molecule type" value="Genomic_DNA"/>
</dbReference>
<name>A0A0F9NTR3_9ZZZZ</name>
<proteinExistence type="predicted"/>
<sequence>MLIREFSDLHNEFDRFVIPEMPEDKDTILILAGDIDLVKYAMNLYNFLRDASERVRAVLYVAGNHESYRGSLIRTHKKIQELIDGTSPRQAAAIKDLQLPDNAYPALPNVHLLEDSKIAFDDVLFVGATLWTNFHNGDPMAMQVAQGRMNDFQIIRYGPHNAPYQNKFTPYDSVNIHIKSKNFIFDIIREEKDNYRKIVVISHHAPTLESIHPRYKVADGLTYMLNYAYASDLSEQILDTQPDLWFHGHVHDTFDYMVGDTRVIANTRGYVPSEPNFKFDPLFRLGI</sequence>
<accession>A0A0F9NTR3</accession>
<evidence type="ECO:0000259" key="1">
    <source>
        <dbReference type="Pfam" id="PF00149"/>
    </source>
</evidence>
<organism evidence="2">
    <name type="scientific">marine sediment metagenome</name>
    <dbReference type="NCBI Taxonomy" id="412755"/>
    <lineage>
        <taxon>unclassified sequences</taxon>
        <taxon>metagenomes</taxon>
        <taxon>ecological metagenomes</taxon>
    </lineage>
</organism>
<dbReference type="SUPFAM" id="SSF56300">
    <property type="entry name" value="Metallo-dependent phosphatases"/>
    <property type="match status" value="1"/>
</dbReference>
<protein>
    <recommendedName>
        <fullName evidence="1">Calcineurin-like phosphoesterase domain-containing protein</fullName>
    </recommendedName>
</protein>
<dbReference type="AlphaFoldDB" id="A0A0F9NTR3"/>
<evidence type="ECO:0000313" key="2">
    <source>
        <dbReference type="EMBL" id="KKN15462.1"/>
    </source>
</evidence>
<dbReference type="InterPro" id="IPR029052">
    <property type="entry name" value="Metallo-depent_PP-like"/>
</dbReference>